<gene>
    <name evidence="1" type="ORF">ACFO0D_01705</name>
</gene>
<proteinExistence type="predicted"/>
<protein>
    <submittedName>
        <fullName evidence="1">Uncharacterized protein</fullName>
    </submittedName>
</protein>
<evidence type="ECO:0000313" key="2">
    <source>
        <dbReference type="Proteomes" id="UP001595952"/>
    </source>
</evidence>
<sequence length="203" mass="21886">MPGAALCAPAPLTVAEGVRQALVALVVAPGEASLLALARREQLDWTATQNLFQQRLDDPANGFLEWRGHQAGAGTYTTVRAGLYAGSAGLLVLNREWCRWDRCEDRTVFGRPGPDGWKSVAEPSVIPLLRDADFYPGAAPPCLRGVVLRVTYRPARYGAALTALGLPPLTDRDRCRAAGMDPAVATRPVVLRWDAGAGKFRRP</sequence>
<keyword evidence="2" id="KW-1185">Reference proteome</keyword>
<reference evidence="2" key="1">
    <citation type="journal article" date="2019" name="Int. J. Syst. Evol. Microbiol.">
        <title>The Global Catalogue of Microorganisms (GCM) 10K type strain sequencing project: providing services to taxonomists for standard genome sequencing and annotation.</title>
        <authorList>
            <consortium name="The Broad Institute Genomics Platform"/>
            <consortium name="The Broad Institute Genome Sequencing Center for Infectious Disease"/>
            <person name="Wu L."/>
            <person name="Ma J."/>
        </authorList>
    </citation>
    <scope>NUCLEOTIDE SEQUENCE [LARGE SCALE GENOMIC DNA]</scope>
    <source>
        <strain evidence="2">CCUG 55995</strain>
    </source>
</reference>
<dbReference type="Proteomes" id="UP001595952">
    <property type="component" value="Unassembled WGS sequence"/>
</dbReference>
<name>A0ABV9I5S7_9DEIO</name>
<dbReference type="EMBL" id="JBHSEI010000001">
    <property type="protein sequence ID" value="MFC4637045.1"/>
    <property type="molecule type" value="Genomic_DNA"/>
</dbReference>
<dbReference type="RefSeq" id="WP_380060082.1">
    <property type="nucleotide sequence ID" value="NZ_JBHSEI010000001.1"/>
</dbReference>
<evidence type="ECO:0000313" key="1">
    <source>
        <dbReference type="EMBL" id="MFC4637045.1"/>
    </source>
</evidence>
<comment type="caution">
    <text evidence="1">The sequence shown here is derived from an EMBL/GenBank/DDBJ whole genome shotgun (WGS) entry which is preliminary data.</text>
</comment>
<accession>A0ABV9I5S7</accession>
<organism evidence="1 2">
    <name type="scientific">Deinococcus hohokamensis</name>
    <dbReference type="NCBI Taxonomy" id="309883"/>
    <lineage>
        <taxon>Bacteria</taxon>
        <taxon>Thermotogati</taxon>
        <taxon>Deinococcota</taxon>
        <taxon>Deinococci</taxon>
        <taxon>Deinococcales</taxon>
        <taxon>Deinococcaceae</taxon>
        <taxon>Deinococcus</taxon>
    </lineage>
</organism>